<proteinExistence type="predicted"/>
<feature type="region of interest" description="Disordered" evidence="1">
    <location>
        <begin position="1"/>
        <end position="23"/>
    </location>
</feature>
<evidence type="ECO:0000313" key="3">
    <source>
        <dbReference type="WBParaSite" id="nRc.2.0.1.t29765-RA"/>
    </source>
</evidence>
<accession>A0A915JTT3</accession>
<feature type="compositionally biased region" description="Basic and acidic residues" evidence="1">
    <location>
        <begin position="1"/>
        <end position="20"/>
    </location>
</feature>
<keyword evidence="2" id="KW-1185">Reference proteome</keyword>
<protein>
    <submittedName>
        <fullName evidence="3">Uncharacterized protein</fullName>
    </submittedName>
</protein>
<evidence type="ECO:0000256" key="1">
    <source>
        <dbReference type="SAM" id="MobiDB-lite"/>
    </source>
</evidence>
<organism evidence="2 3">
    <name type="scientific">Romanomermis culicivorax</name>
    <name type="common">Nematode worm</name>
    <dbReference type="NCBI Taxonomy" id="13658"/>
    <lineage>
        <taxon>Eukaryota</taxon>
        <taxon>Metazoa</taxon>
        <taxon>Ecdysozoa</taxon>
        <taxon>Nematoda</taxon>
        <taxon>Enoplea</taxon>
        <taxon>Dorylaimia</taxon>
        <taxon>Mermithida</taxon>
        <taxon>Mermithoidea</taxon>
        <taxon>Mermithidae</taxon>
        <taxon>Romanomermis</taxon>
    </lineage>
</organism>
<dbReference type="AlphaFoldDB" id="A0A915JTT3"/>
<name>A0A915JTT3_ROMCU</name>
<dbReference type="WBParaSite" id="nRc.2.0.1.t29765-RA">
    <property type="protein sequence ID" value="nRc.2.0.1.t29765-RA"/>
    <property type="gene ID" value="nRc.2.0.1.g29765"/>
</dbReference>
<reference evidence="3" key="1">
    <citation type="submission" date="2022-11" db="UniProtKB">
        <authorList>
            <consortium name="WormBaseParasite"/>
        </authorList>
    </citation>
    <scope>IDENTIFICATION</scope>
</reference>
<sequence>TSRNSRQQEHRDDAPPHRTQSEQTCQVYSTSFYEDAHRCGFCRSSPKLMDYISPLHRDAEIQRHMEALKNLPKDVFKALLPLPPPMDVEPATSLAILIPPTATPQPPTALTPATTTTLTHTTSLPPMALTSAQSTAQAQLPFVIATKPALEVAQPASSAPTVEP</sequence>
<dbReference type="Proteomes" id="UP000887565">
    <property type="component" value="Unplaced"/>
</dbReference>
<evidence type="ECO:0000313" key="2">
    <source>
        <dbReference type="Proteomes" id="UP000887565"/>
    </source>
</evidence>